<comment type="caution">
    <text evidence="1">The sequence shown here is derived from an EMBL/GenBank/DDBJ whole genome shotgun (WGS) entry which is preliminary data.</text>
</comment>
<proteinExistence type="predicted"/>
<protein>
    <submittedName>
        <fullName evidence="1">Uncharacterized protein</fullName>
    </submittedName>
</protein>
<dbReference type="EMBL" id="JPWV03001093">
    <property type="protein sequence ID" value="KAG2502622.1"/>
    <property type="molecule type" value="Genomic_DNA"/>
</dbReference>
<dbReference type="Proteomes" id="UP000785171">
    <property type="component" value="Unassembled WGS sequence"/>
</dbReference>
<organism evidence="1 2">
    <name type="scientific">Phytophthora kernoviae</name>
    <dbReference type="NCBI Taxonomy" id="325452"/>
    <lineage>
        <taxon>Eukaryota</taxon>
        <taxon>Sar</taxon>
        <taxon>Stramenopiles</taxon>
        <taxon>Oomycota</taxon>
        <taxon>Peronosporomycetes</taxon>
        <taxon>Peronosporales</taxon>
        <taxon>Peronosporaceae</taxon>
        <taxon>Phytophthora</taxon>
    </lineage>
</organism>
<evidence type="ECO:0000313" key="2">
    <source>
        <dbReference type="Proteomes" id="UP000785171"/>
    </source>
</evidence>
<sequence>LNEGAGMRKSRQFLYVVEREDESALVPYGTFVPDMELAAANNVLDLFLGELLLPTAYQIGTNFSMS</sequence>
<reference evidence="1" key="2">
    <citation type="submission" date="2020-06" db="EMBL/GenBank/DDBJ databases">
        <authorList>
            <person name="Studholme D.J."/>
        </authorList>
    </citation>
    <scope>NUCLEOTIDE SEQUENCE</scope>
    <source>
        <strain evidence="1">NZFS 2646</strain>
    </source>
</reference>
<dbReference type="AlphaFoldDB" id="A0A8T0LHN8"/>
<reference evidence="1" key="1">
    <citation type="journal article" date="2015" name="Genom Data">
        <title>Genome sequences of six Phytophthora species associated with forests in New Zealand.</title>
        <authorList>
            <person name="Studholme D.J."/>
            <person name="McDougal R.L."/>
            <person name="Sambles C."/>
            <person name="Hansen E."/>
            <person name="Hardy G."/>
            <person name="Grant M."/>
            <person name="Ganley R.J."/>
            <person name="Williams N.M."/>
        </authorList>
    </citation>
    <scope>NUCLEOTIDE SEQUENCE</scope>
    <source>
        <strain evidence="1">NZFS 2646</strain>
    </source>
</reference>
<gene>
    <name evidence="1" type="ORF">JM16_009681</name>
</gene>
<feature type="non-terminal residue" evidence="1">
    <location>
        <position position="1"/>
    </location>
</feature>
<evidence type="ECO:0000313" key="1">
    <source>
        <dbReference type="EMBL" id="KAG2502622.1"/>
    </source>
</evidence>
<accession>A0A8T0LHN8</accession>
<name>A0A8T0LHN8_9STRA</name>